<dbReference type="GO" id="GO:0016787">
    <property type="term" value="F:hydrolase activity"/>
    <property type="evidence" value="ECO:0007669"/>
    <property type="project" value="UniProtKB-KW"/>
</dbReference>
<name>A0A3E2NEE7_9FIRM</name>
<evidence type="ECO:0000313" key="4">
    <source>
        <dbReference type="Proteomes" id="UP000260680"/>
    </source>
</evidence>
<keyword evidence="1 3" id="KW-0378">Hydrolase</keyword>
<dbReference type="Proteomes" id="UP000260680">
    <property type="component" value="Unassembled WGS sequence"/>
</dbReference>
<dbReference type="OrthoDB" id="9794725at2"/>
<dbReference type="SUPFAM" id="SSF53474">
    <property type="entry name" value="alpha/beta-Hydrolases"/>
    <property type="match status" value="1"/>
</dbReference>
<dbReference type="PANTHER" id="PTHR48081">
    <property type="entry name" value="AB HYDROLASE SUPERFAMILY PROTEIN C4A8.06C"/>
    <property type="match status" value="1"/>
</dbReference>
<evidence type="ECO:0000256" key="1">
    <source>
        <dbReference type="ARBA" id="ARBA00022801"/>
    </source>
</evidence>
<organism evidence="3 4">
    <name type="scientific">Lacrimispora amygdalina</name>
    <dbReference type="NCBI Taxonomy" id="253257"/>
    <lineage>
        <taxon>Bacteria</taxon>
        <taxon>Bacillati</taxon>
        <taxon>Bacillota</taxon>
        <taxon>Clostridia</taxon>
        <taxon>Lachnospirales</taxon>
        <taxon>Lachnospiraceae</taxon>
        <taxon>Lacrimispora</taxon>
    </lineage>
</organism>
<reference evidence="3 4" key="1">
    <citation type="submission" date="2018-07" db="EMBL/GenBank/DDBJ databases">
        <title>New species, Clostridium PI-S10-A1B.</title>
        <authorList>
            <person name="Krishna G."/>
            <person name="Summeta K."/>
            <person name="Shikha S."/>
            <person name="Prabhu P.B."/>
            <person name="Suresh K."/>
        </authorList>
    </citation>
    <scope>NUCLEOTIDE SEQUENCE [LARGE SCALE GENOMIC DNA]</scope>
    <source>
        <strain evidence="3 4">PI-S10-A1B</strain>
    </source>
</reference>
<gene>
    <name evidence="3" type="ORF">DS742_09025</name>
</gene>
<evidence type="ECO:0000313" key="3">
    <source>
        <dbReference type="EMBL" id="RFZ79354.1"/>
    </source>
</evidence>
<dbReference type="InterPro" id="IPR049492">
    <property type="entry name" value="BD-FAE-like_dom"/>
</dbReference>
<dbReference type="RefSeq" id="WP_117416665.1">
    <property type="nucleotide sequence ID" value="NZ_QOHO01000025.1"/>
</dbReference>
<dbReference type="InterPro" id="IPR029058">
    <property type="entry name" value="AB_hydrolase_fold"/>
</dbReference>
<feature type="domain" description="BD-FAE-like" evidence="2">
    <location>
        <begin position="32"/>
        <end position="242"/>
    </location>
</feature>
<dbReference type="Pfam" id="PF20434">
    <property type="entry name" value="BD-FAE"/>
    <property type="match status" value="1"/>
</dbReference>
<dbReference type="Gene3D" id="3.40.50.1820">
    <property type="entry name" value="alpha/beta hydrolase"/>
    <property type="match status" value="1"/>
</dbReference>
<evidence type="ECO:0000259" key="2">
    <source>
        <dbReference type="Pfam" id="PF20434"/>
    </source>
</evidence>
<dbReference type="PANTHER" id="PTHR48081:SF6">
    <property type="entry name" value="PEPTIDASE S9 PROLYL OLIGOPEPTIDASE CATALYTIC DOMAIN-CONTAINING PROTEIN"/>
    <property type="match status" value="1"/>
</dbReference>
<protein>
    <submittedName>
        <fullName evidence="3">Alpha/beta hydrolase</fullName>
    </submittedName>
</protein>
<dbReference type="InterPro" id="IPR050300">
    <property type="entry name" value="GDXG_lipolytic_enzyme"/>
</dbReference>
<sequence>MIIQTHKFNENESAGFFTAYLIEDSNELLPGKKRPVMVIAPGGGYLFTSDREAEPIAFKFLSMGYHAVVLRYTTGDPDGKRTGVASTALKELAQTVRYLRKNCERLFIDPEKIGICGFSAGAHLAASLGVHWHEKELGESLLPTPCSPDEIRPNALILAYGLLDYQVMKEKSAEEAGDESKQEMFAFMDRANAALTGETELTEDVIHTYSPSRFVTSKTPPSFLWHTSKDGLVYSENSLVFALEMARHHVPYELHIFQEGEHGLALANHVTANTQNQISPEVEAWFHLADVWLKKQLPF</sequence>
<dbReference type="EMBL" id="QOHO01000025">
    <property type="protein sequence ID" value="RFZ79354.1"/>
    <property type="molecule type" value="Genomic_DNA"/>
</dbReference>
<accession>A0A3E2NEE7</accession>
<dbReference type="AlphaFoldDB" id="A0A3E2NEE7"/>
<proteinExistence type="predicted"/>
<comment type="caution">
    <text evidence="3">The sequence shown here is derived from an EMBL/GenBank/DDBJ whole genome shotgun (WGS) entry which is preliminary data.</text>
</comment>